<organism evidence="2 3">
    <name type="scientific">Phnomibacter ginsenosidimutans</name>
    <dbReference type="NCBI Taxonomy" id="2676868"/>
    <lineage>
        <taxon>Bacteria</taxon>
        <taxon>Pseudomonadati</taxon>
        <taxon>Bacteroidota</taxon>
        <taxon>Chitinophagia</taxon>
        <taxon>Chitinophagales</taxon>
        <taxon>Chitinophagaceae</taxon>
        <taxon>Phnomibacter</taxon>
    </lineage>
</organism>
<sequence>MSHAKLRKETDCLNCGAELQGRFCHICGQQNLETNETFLGLVTHFVYDITHFDGKFFSTLKFLLLKPGFLSLEFQRGRRASYLDPIKMYVFTSAVFFFIFFSLDRENELIKWDDKTVPAYRQSLIARMASATDSMQRRILADSVRTTDTAIVFLEDMQVIEKDPTLPDSVRQGILKSMQQNEFKSQLFGWNGLPNNVAAYDSIQASLPKQQQDGWFRQFAAHKLIQLNAKFMYNKKAVIKSVSDKFLHSLPKMMFVSLPFIALFISLLYIRQRRTHYVHHGILVIHLYVAMYILILLYLLAAVPGQSRACNGSWCIPYVFGVCVYVVLQLQKFTGFLRSVTRQNIV</sequence>
<keyword evidence="1" id="KW-1133">Transmembrane helix</keyword>
<dbReference type="RefSeq" id="WP_157477310.1">
    <property type="nucleotide sequence ID" value="NZ_CP046566.1"/>
</dbReference>
<feature type="transmembrane region" description="Helical" evidence="1">
    <location>
        <begin position="86"/>
        <end position="103"/>
    </location>
</feature>
<keyword evidence="3" id="KW-1185">Reference proteome</keyword>
<keyword evidence="1" id="KW-0812">Transmembrane</keyword>
<feature type="transmembrane region" description="Helical" evidence="1">
    <location>
        <begin position="253"/>
        <end position="270"/>
    </location>
</feature>
<protein>
    <submittedName>
        <fullName evidence="2">DUF3667 domain-containing protein</fullName>
    </submittedName>
</protein>
<reference evidence="2 3" key="1">
    <citation type="submission" date="2019-11" db="EMBL/GenBank/DDBJ databases">
        <authorList>
            <person name="Im W.T."/>
        </authorList>
    </citation>
    <scope>NUCLEOTIDE SEQUENCE [LARGE SCALE GENOMIC DNA]</scope>
    <source>
        <strain evidence="2 3">SB-02</strain>
    </source>
</reference>
<keyword evidence="1" id="KW-0472">Membrane</keyword>
<dbReference type="Pfam" id="PF12412">
    <property type="entry name" value="DUF3667"/>
    <property type="match status" value="1"/>
</dbReference>
<evidence type="ECO:0000313" key="3">
    <source>
        <dbReference type="Proteomes" id="UP000426027"/>
    </source>
</evidence>
<gene>
    <name evidence="2" type="ORF">GLV81_04720</name>
</gene>
<feature type="transmembrane region" description="Helical" evidence="1">
    <location>
        <begin position="282"/>
        <end position="305"/>
    </location>
</feature>
<proteinExistence type="predicted"/>
<dbReference type="KEGG" id="fls:GLV81_04720"/>
<dbReference type="Proteomes" id="UP000426027">
    <property type="component" value="Chromosome"/>
</dbReference>
<evidence type="ECO:0000256" key="1">
    <source>
        <dbReference type="SAM" id="Phobius"/>
    </source>
</evidence>
<evidence type="ECO:0000313" key="2">
    <source>
        <dbReference type="EMBL" id="QGW27491.1"/>
    </source>
</evidence>
<name>A0A6I6GY88_9BACT</name>
<dbReference type="EMBL" id="CP046566">
    <property type="protein sequence ID" value="QGW27491.1"/>
    <property type="molecule type" value="Genomic_DNA"/>
</dbReference>
<feature type="transmembrane region" description="Helical" evidence="1">
    <location>
        <begin position="311"/>
        <end position="328"/>
    </location>
</feature>
<accession>A0A6I6GY88</accession>
<dbReference type="AlphaFoldDB" id="A0A6I6GY88"/>
<dbReference type="InterPro" id="IPR022134">
    <property type="entry name" value="DUF3667"/>
</dbReference>